<accession>A0A8D9FHR5</accession>
<evidence type="ECO:0000313" key="2">
    <source>
        <dbReference type="EMBL" id="CAG6789959.1"/>
    </source>
</evidence>
<proteinExistence type="predicted"/>
<feature type="compositionally biased region" description="Basic and acidic residues" evidence="1">
    <location>
        <begin position="37"/>
        <end position="54"/>
    </location>
</feature>
<evidence type="ECO:0000256" key="1">
    <source>
        <dbReference type="SAM" id="MobiDB-lite"/>
    </source>
</evidence>
<sequence length="151" mass="17443">MHGNLPMKIQPKLKSDKMCPSTVVRHESDNNVGTRKCSHDESKSSESIESRHENSNPNINQSNKLDKANSNPTQNSEAFENLSSEISFYRYLSSLFTHKCLNELETCKIHQELIQNIQSGACFQPFYMTHLKSVPDWKYDEQLFEPAVFMR</sequence>
<name>A0A8D9FHR5_9HEMI</name>
<dbReference type="EMBL" id="HBUF01667629">
    <property type="protein sequence ID" value="CAG6789959.1"/>
    <property type="molecule type" value="Transcribed_RNA"/>
</dbReference>
<dbReference type="AlphaFoldDB" id="A0A8D9FHR5"/>
<protein>
    <submittedName>
        <fullName evidence="2">Uncharacterized protein</fullName>
    </submittedName>
</protein>
<reference evidence="2" key="1">
    <citation type="submission" date="2021-05" db="EMBL/GenBank/DDBJ databases">
        <authorList>
            <person name="Alioto T."/>
            <person name="Alioto T."/>
            <person name="Gomez Garrido J."/>
        </authorList>
    </citation>
    <scope>NUCLEOTIDE SEQUENCE</scope>
</reference>
<feature type="region of interest" description="Disordered" evidence="1">
    <location>
        <begin position="1"/>
        <end position="77"/>
    </location>
</feature>
<feature type="compositionally biased region" description="Polar residues" evidence="1">
    <location>
        <begin position="55"/>
        <end position="77"/>
    </location>
</feature>
<organism evidence="2">
    <name type="scientific">Cacopsylla melanoneura</name>
    <dbReference type="NCBI Taxonomy" id="428564"/>
    <lineage>
        <taxon>Eukaryota</taxon>
        <taxon>Metazoa</taxon>
        <taxon>Ecdysozoa</taxon>
        <taxon>Arthropoda</taxon>
        <taxon>Hexapoda</taxon>
        <taxon>Insecta</taxon>
        <taxon>Pterygota</taxon>
        <taxon>Neoptera</taxon>
        <taxon>Paraneoptera</taxon>
        <taxon>Hemiptera</taxon>
        <taxon>Sternorrhyncha</taxon>
        <taxon>Psylloidea</taxon>
        <taxon>Psyllidae</taxon>
        <taxon>Psyllinae</taxon>
        <taxon>Cacopsylla</taxon>
    </lineage>
</organism>